<keyword evidence="2" id="KW-0472">Membrane</keyword>
<dbReference type="GeneID" id="75179687"/>
<sequence>MVAWLVFGALVVVVAVLIRLLTVAPPNLRDRRNGRGRGAAGPYRGRAWTAGPDDRRPAEDGPDGNGPGGDGPGGGGTGGDSFSGGCGGGGGGGGD</sequence>
<dbReference type="RefSeq" id="WP_016471495.1">
    <property type="nucleotide sequence ID" value="NZ_CP048875.1"/>
</dbReference>
<gene>
    <name evidence="3" type="ORF">D8771_08040</name>
</gene>
<comment type="caution">
    <text evidence="3">The sequence shown here is derived from an EMBL/GenBank/DDBJ whole genome shotgun (WGS) entry which is preliminary data.</text>
</comment>
<dbReference type="AlphaFoldDB" id="A0A6C1CE58"/>
<keyword evidence="2" id="KW-0812">Transmembrane</keyword>
<evidence type="ECO:0000313" key="4">
    <source>
        <dbReference type="Proteomes" id="UP000298111"/>
    </source>
</evidence>
<proteinExistence type="predicted"/>
<keyword evidence="2" id="KW-1133">Transmembrane helix</keyword>
<dbReference type="EMBL" id="RCIY01000040">
    <property type="protein sequence ID" value="TGG86309.1"/>
    <property type="molecule type" value="Genomic_DNA"/>
</dbReference>
<feature type="compositionally biased region" description="Gly residues" evidence="1">
    <location>
        <begin position="63"/>
        <end position="95"/>
    </location>
</feature>
<organism evidence="3 4">
    <name type="scientific">Streptomyces albus</name>
    <dbReference type="NCBI Taxonomy" id="1888"/>
    <lineage>
        <taxon>Bacteria</taxon>
        <taxon>Bacillati</taxon>
        <taxon>Actinomycetota</taxon>
        <taxon>Actinomycetes</taxon>
        <taxon>Kitasatosporales</taxon>
        <taxon>Streptomycetaceae</taxon>
        <taxon>Streptomyces</taxon>
    </lineage>
</organism>
<evidence type="ECO:0000256" key="1">
    <source>
        <dbReference type="SAM" id="MobiDB-lite"/>
    </source>
</evidence>
<accession>A0A6C1CE58</accession>
<feature type="transmembrane region" description="Helical" evidence="2">
    <location>
        <begin position="6"/>
        <end position="28"/>
    </location>
</feature>
<name>A0A6C1CE58_9ACTN</name>
<evidence type="ECO:0000256" key="2">
    <source>
        <dbReference type="SAM" id="Phobius"/>
    </source>
</evidence>
<protein>
    <submittedName>
        <fullName evidence="3">Uncharacterized protein</fullName>
    </submittedName>
</protein>
<evidence type="ECO:0000313" key="3">
    <source>
        <dbReference type="EMBL" id="TGG86309.1"/>
    </source>
</evidence>
<reference evidence="3 4" key="1">
    <citation type="submission" date="2018-10" db="EMBL/GenBank/DDBJ databases">
        <title>Isolation of pseudouridimycin from Streptomyces albus DSM 40763.</title>
        <authorList>
            <person name="Rosenqvist P."/>
            <person name="Metsae-Ketelae M."/>
            <person name="Virta P."/>
        </authorList>
    </citation>
    <scope>NUCLEOTIDE SEQUENCE [LARGE SCALE GENOMIC DNA]</scope>
    <source>
        <strain evidence="3 4">DSM 40763</strain>
    </source>
</reference>
<feature type="region of interest" description="Disordered" evidence="1">
    <location>
        <begin position="27"/>
        <end position="95"/>
    </location>
</feature>
<dbReference type="Proteomes" id="UP000298111">
    <property type="component" value="Unassembled WGS sequence"/>
</dbReference>